<dbReference type="InterPro" id="IPR024311">
    <property type="entry name" value="Lipocalin-like"/>
</dbReference>
<organism evidence="2 3">
    <name type="scientific">Sphingobacterium populi</name>
    <dbReference type="NCBI Taxonomy" id="1812824"/>
    <lineage>
        <taxon>Bacteria</taxon>
        <taxon>Pseudomonadati</taxon>
        <taxon>Bacteroidota</taxon>
        <taxon>Sphingobacteriia</taxon>
        <taxon>Sphingobacteriales</taxon>
        <taxon>Sphingobacteriaceae</taxon>
        <taxon>Sphingobacterium</taxon>
    </lineage>
</organism>
<evidence type="ECO:0000313" key="2">
    <source>
        <dbReference type="EMBL" id="MFD2741810.1"/>
    </source>
</evidence>
<comment type="caution">
    <text evidence="2">The sequence shown here is derived from an EMBL/GenBank/DDBJ whole genome shotgun (WGS) entry which is preliminary data.</text>
</comment>
<dbReference type="EMBL" id="JBHUMB010000003">
    <property type="protein sequence ID" value="MFD2741810.1"/>
    <property type="molecule type" value="Genomic_DNA"/>
</dbReference>
<keyword evidence="3" id="KW-1185">Reference proteome</keyword>
<gene>
    <name evidence="2" type="ORF">ACFSQ6_00215</name>
</gene>
<feature type="domain" description="Lipocalin-like" evidence="1">
    <location>
        <begin position="30"/>
        <end position="112"/>
    </location>
</feature>
<dbReference type="PROSITE" id="PS51257">
    <property type="entry name" value="PROKAR_LIPOPROTEIN"/>
    <property type="match status" value="1"/>
</dbReference>
<protein>
    <submittedName>
        <fullName evidence="2">Lipocalin family protein</fullName>
    </submittedName>
</protein>
<sequence>MRKVLFVLLPLLIIMSCKKHEDVQEIMFLGVWNTNSLLIDGEEQVVGNGESIIYTFAADSTGTVMYTYQDEDSYKEEFTWIFEEDSNTLFLTQFEVFVSPMEIRTLTQQNMILDNNGNIYTMSRK</sequence>
<evidence type="ECO:0000313" key="3">
    <source>
        <dbReference type="Proteomes" id="UP001597418"/>
    </source>
</evidence>
<proteinExistence type="predicted"/>
<accession>A0ABW5U939</accession>
<name>A0ABW5U939_9SPHI</name>
<dbReference type="RefSeq" id="WP_082785064.1">
    <property type="nucleotide sequence ID" value="NZ_JBHUMB010000003.1"/>
</dbReference>
<reference evidence="3" key="1">
    <citation type="journal article" date="2019" name="Int. J. Syst. Evol. Microbiol.">
        <title>The Global Catalogue of Microorganisms (GCM) 10K type strain sequencing project: providing services to taxonomists for standard genome sequencing and annotation.</title>
        <authorList>
            <consortium name="The Broad Institute Genomics Platform"/>
            <consortium name="The Broad Institute Genome Sequencing Center for Infectious Disease"/>
            <person name="Wu L."/>
            <person name="Ma J."/>
        </authorList>
    </citation>
    <scope>NUCLEOTIDE SEQUENCE [LARGE SCALE GENOMIC DNA]</scope>
    <source>
        <strain evidence="3">KCTC 42247</strain>
    </source>
</reference>
<evidence type="ECO:0000259" key="1">
    <source>
        <dbReference type="Pfam" id="PF13648"/>
    </source>
</evidence>
<dbReference type="Pfam" id="PF13648">
    <property type="entry name" value="Lipocalin_4"/>
    <property type="match status" value="1"/>
</dbReference>
<dbReference type="Proteomes" id="UP001597418">
    <property type="component" value="Unassembled WGS sequence"/>
</dbReference>